<organism evidence="2">
    <name type="scientific">uncultured Gemmatimonadota bacterium</name>
    <dbReference type="NCBI Taxonomy" id="203437"/>
    <lineage>
        <taxon>Bacteria</taxon>
        <taxon>Pseudomonadati</taxon>
        <taxon>Gemmatimonadota</taxon>
        <taxon>environmental samples</taxon>
    </lineage>
</organism>
<reference evidence="2" key="1">
    <citation type="submission" date="2020-02" db="EMBL/GenBank/DDBJ databases">
        <authorList>
            <person name="Meier V. D."/>
        </authorList>
    </citation>
    <scope>NUCLEOTIDE SEQUENCE</scope>
    <source>
        <strain evidence="2">AVDCRST_MAG89</strain>
    </source>
</reference>
<feature type="compositionally biased region" description="Basic and acidic residues" evidence="1">
    <location>
        <begin position="116"/>
        <end position="136"/>
    </location>
</feature>
<sequence>AGERDLRGERESGTGPRGVAAGGDAAGRVQRGEVSGWRNLGAAAGVGARQRRVPAAAHLPAGERQRDGAVRLCRRLPPRGGGAHTRRASVLRLRALRQAARPARAHHRQHGGAADEGLRHRPRADDGPSHHPDRGLLSRPLRHAHRRPHPLRRHAGRPAGRCGRRLARCGAGEAGDRVRPAAGPAPGRAPQAARERKRHARHPPGGRGGGTHLPDHRRHDLHGRNAGGERAGPARRRREGISRGRHARAADGQRHRAADGRGRPARVRHRHHHAAAGRGRRPARGLSGGAAGRRPSQARLRRIAGRAVL</sequence>
<proteinExistence type="predicted"/>
<feature type="compositionally biased region" description="Low complexity" evidence="1">
    <location>
        <begin position="180"/>
        <end position="192"/>
    </location>
</feature>
<dbReference type="EC" id="2.7.6.1" evidence="2"/>
<keyword evidence="2" id="KW-0808">Transferase</keyword>
<evidence type="ECO:0000313" key="2">
    <source>
        <dbReference type="EMBL" id="CAA9302029.1"/>
    </source>
</evidence>
<feature type="compositionally biased region" description="Basic and acidic residues" evidence="1">
    <location>
        <begin position="1"/>
        <end position="12"/>
    </location>
</feature>
<dbReference type="EMBL" id="CADCTV010000125">
    <property type="protein sequence ID" value="CAA9302029.1"/>
    <property type="molecule type" value="Genomic_DNA"/>
</dbReference>
<gene>
    <name evidence="2" type="ORF">AVDCRST_MAG89-542</name>
</gene>
<dbReference type="GO" id="GO:0004749">
    <property type="term" value="F:ribose phosphate diphosphokinase activity"/>
    <property type="evidence" value="ECO:0007669"/>
    <property type="project" value="UniProtKB-EC"/>
</dbReference>
<feature type="compositionally biased region" description="Low complexity" evidence="1">
    <location>
        <begin position="45"/>
        <end position="57"/>
    </location>
</feature>
<feature type="non-terminal residue" evidence="2">
    <location>
        <position position="309"/>
    </location>
</feature>
<feature type="compositionally biased region" description="Basic residues" evidence="1">
    <location>
        <begin position="140"/>
        <end position="167"/>
    </location>
</feature>
<feature type="compositionally biased region" description="Basic residues" evidence="1">
    <location>
        <begin position="263"/>
        <end position="283"/>
    </location>
</feature>
<name>A0A6J4KDC5_9BACT</name>
<feature type="compositionally biased region" description="Basic residues" evidence="1">
    <location>
        <begin position="299"/>
        <end position="309"/>
    </location>
</feature>
<feature type="compositionally biased region" description="Basic residues" evidence="1">
    <location>
        <begin position="233"/>
        <end position="247"/>
    </location>
</feature>
<dbReference type="AlphaFoldDB" id="A0A6J4KDC5"/>
<accession>A0A6J4KDC5</accession>
<feature type="non-terminal residue" evidence="2">
    <location>
        <position position="1"/>
    </location>
</feature>
<feature type="region of interest" description="Disordered" evidence="1">
    <location>
        <begin position="45"/>
        <end position="68"/>
    </location>
</feature>
<dbReference type="GO" id="GO:0016301">
    <property type="term" value="F:kinase activity"/>
    <property type="evidence" value="ECO:0007669"/>
    <property type="project" value="UniProtKB-KW"/>
</dbReference>
<protein>
    <submittedName>
        <fullName evidence="2">Ribose-phosphate pyrophosphokinase</fullName>
        <ecNumber evidence="2">2.7.6.1</ecNumber>
    </submittedName>
</protein>
<feature type="compositionally biased region" description="Basic and acidic residues" evidence="1">
    <location>
        <begin position="248"/>
        <end position="262"/>
    </location>
</feature>
<evidence type="ECO:0000256" key="1">
    <source>
        <dbReference type="SAM" id="MobiDB-lite"/>
    </source>
</evidence>
<keyword evidence="2" id="KW-0418">Kinase</keyword>
<feature type="region of interest" description="Disordered" evidence="1">
    <location>
        <begin position="1"/>
        <end position="32"/>
    </location>
</feature>
<feature type="region of interest" description="Disordered" evidence="1">
    <location>
        <begin position="100"/>
        <end position="309"/>
    </location>
</feature>
<feature type="compositionally biased region" description="Basic residues" evidence="1">
    <location>
        <begin position="195"/>
        <end position="204"/>
    </location>
</feature>